<sequence length="34" mass="3952">MVRATDECLEGERIQMHIDFLDLAFTGLAKTRNR</sequence>
<reference evidence="2" key="1">
    <citation type="submission" date="2017-06" db="EMBL/GenBank/DDBJ databases">
        <authorList>
            <person name="Varghese N."/>
            <person name="Submissions S."/>
        </authorList>
    </citation>
    <scope>NUCLEOTIDE SEQUENCE [LARGE SCALE GENOMIC DNA]</scope>
    <source>
        <strain evidence="2">NKM1</strain>
    </source>
</reference>
<evidence type="ECO:0000313" key="2">
    <source>
        <dbReference type="Proteomes" id="UP000198432"/>
    </source>
</evidence>
<organism evidence="1 2">
    <name type="scientific">Pontibacter ummariensis</name>
    <dbReference type="NCBI Taxonomy" id="1610492"/>
    <lineage>
        <taxon>Bacteria</taxon>
        <taxon>Pseudomonadati</taxon>
        <taxon>Bacteroidota</taxon>
        <taxon>Cytophagia</taxon>
        <taxon>Cytophagales</taxon>
        <taxon>Hymenobacteraceae</taxon>
        <taxon>Pontibacter</taxon>
    </lineage>
</organism>
<protein>
    <submittedName>
        <fullName evidence="1">Uncharacterized protein</fullName>
    </submittedName>
</protein>
<proteinExistence type="predicted"/>
<keyword evidence="2" id="KW-1185">Reference proteome</keyword>
<dbReference type="Proteomes" id="UP000198432">
    <property type="component" value="Unassembled WGS sequence"/>
</dbReference>
<dbReference type="AlphaFoldDB" id="A0A239GNU4"/>
<gene>
    <name evidence="1" type="ORF">SAMN06296052_111132</name>
</gene>
<dbReference type="EMBL" id="FZOQ01000011">
    <property type="protein sequence ID" value="SNS70163.1"/>
    <property type="molecule type" value="Genomic_DNA"/>
</dbReference>
<accession>A0A239GNU4</accession>
<name>A0A239GNU4_9BACT</name>
<evidence type="ECO:0000313" key="1">
    <source>
        <dbReference type="EMBL" id="SNS70163.1"/>
    </source>
</evidence>